<keyword evidence="1" id="KW-0472">Membrane</keyword>
<organism evidence="2 4">
    <name type="scientific">Aneurinibacillus migulanus</name>
    <name type="common">Bacillus migulanus</name>
    <dbReference type="NCBI Taxonomy" id="47500"/>
    <lineage>
        <taxon>Bacteria</taxon>
        <taxon>Bacillati</taxon>
        <taxon>Bacillota</taxon>
        <taxon>Bacilli</taxon>
        <taxon>Bacillales</taxon>
        <taxon>Paenibacillaceae</taxon>
        <taxon>Aneurinibacillus group</taxon>
        <taxon>Aneurinibacillus</taxon>
    </lineage>
</organism>
<evidence type="ECO:0000256" key="1">
    <source>
        <dbReference type="SAM" id="Phobius"/>
    </source>
</evidence>
<evidence type="ECO:0000313" key="4">
    <source>
        <dbReference type="Proteomes" id="UP000037269"/>
    </source>
</evidence>
<dbReference type="PATRIC" id="fig|47500.12.peg.6337"/>
<dbReference type="OrthoDB" id="9938243at2"/>
<keyword evidence="1" id="KW-1133">Transmembrane helix</keyword>
<keyword evidence="4" id="KW-1185">Reference proteome</keyword>
<keyword evidence="1" id="KW-0812">Transmembrane</keyword>
<protein>
    <submittedName>
        <fullName evidence="2">Uncharacterized protein</fullName>
    </submittedName>
</protein>
<feature type="transmembrane region" description="Helical" evidence="1">
    <location>
        <begin position="12"/>
        <end position="29"/>
    </location>
</feature>
<evidence type="ECO:0000313" key="5">
    <source>
        <dbReference type="Proteomes" id="UP000182836"/>
    </source>
</evidence>
<accession>A0A0D1XNJ6</accession>
<dbReference type="EMBL" id="LGUG01000004">
    <property type="protein sequence ID" value="KON95949.1"/>
    <property type="molecule type" value="Genomic_DNA"/>
</dbReference>
<evidence type="ECO:0000313" key="2">
    <source>
        <dbReference type="EMBL" id="KON95949.1"/>
    </source>
</evidence>
<gene>
    <name evidence="2" type="ORF">AF333_11085</name>
    <name evidence="3" type="ORF">SAMN04487909_11345</name>
</gene>
<sequence length="59" mass="6592">MLLDTKNKKIIFAMVMLVLWGTAGVVYAIKNNLLYSIVSFAVVLGMGVKLYNIMKDPNK</sequence>
<feature type="transmembrane region" description="Helical" evidence="1">
    <location>
        <begin position="35"/>
        <end position="54"/>
    </location>
</feature>
<name>A0A0D1XNJ6_ANEMI</name>
<dbReference type="RefSeq" id="WP_043064512.1">
    <property type="nucleotide sequence ID" value="NZ_BJOA01000183.1"/>
</dbReference>
<reference evidence="2 4" key="1">
    <citation type="submission" date="2015-07" db="EMBL/GenBank/DDBJ databases">
        <title>Fjat-14205 dsm 2895.</title>
        <authorList>
            <person name="Liu B."/>
            <person name="Wang J."/>
            <person name="Zhu Y."/>
            <person name="Liu G."/>
            <person name="Chen Q."/>
            <person name="Chen Z."/>
            <person name="Lan J."/>
            <person name="Che J."/>
            <person name="Ge C."/>
            <person name="Shi H."/>
            <person name="Pan Z."/>
            <person name="Liu X."/>
        </authorList>
    </citation>
    <scope>NUCLEOTIDE SEQUENCE [LARGE SCALE GENOMIC DNA]</scope>
    <source>
        <strain evidence="2 4">DSM 2895</strain>
    </source>
</reference>
<dbReference type="EMBL" id="FNED01000013">
    <property type="protein sequence ID" value="SDJ17805.1"/>
    <property type="molecule type" value="Genomic_DNA"/>
</dbReference>
<dbReference type="GeneID" id="42305730"/>
<evidence type="ECO:0000313" key="3">
    <source>
        <dbReference type="EMBL" id="SDJ17805.1"/>
    </source>
</evidence>
<proteinExistence type="predicted"/>
<dbReference type="AlphaFoldDB" id="A0A0D1XNJ6"/>
<dbReference type="Proteomes" id="UP000037269">
    <property type="component" value="Unassembled WGS sequence"/>
</dbReference>
<dbReference type="STRING" id="47500.AF333_11085"/>
<reference evidence="3 5" key="2">
    <citation type="submission" date="2016-10" db="EMBL/GenBank/DDBJ databases">
        <authorList>
            <person name="de Groot N.N."/>
        </authorList>
    </citation>
    <scope>NUCLEOTIDE SEQUENCE [LARGE SCALE GENOMIC DNA]</scope>
    <source>
        <strain evidence="3 5">DSM 2895</strain>
    </source>
</reference>
<dbReference type="Proteomes" id="UP000182836">
    <property type="component" value="Unassembled WGS sequence"/>
</dbReference>